<dbReference type="Proteomes" id="UP000053326">
    <property type="component" value="Unassembled WGS sequence"/>
</dbReference>
<evidence type="ECO:0000313" key="3">
    <source>
        <dbReference type="EMBL" id="KUK36033.1"/>
    </source>
</evidence>
<dbReference type="Pfam" id="PF03787">
    <property type="entry name" value="RAMPs"/>
    <property type="match status" value="1"/>
</dbReference>
<dbReference type="AlphaFoldDB" id="A0A101FFE6"/>
<dbReference type="InterPro" id="IPR052216">
    <property type="entry name" value="CRISPR_Csm3_endoribonuclease"/>
</dbReference>
<organism evidence="3 4">
    <name type="scientific">Thermacetogenium phaeum</name>
    <dbReference type="NCBI Taxonomy" id="85874"/>
    <lineage>
        <taxon>Bacteria</taxon>
        <taxon>Bacillati</taxon>
        <taxon>Bacillota</taxon>
        <taxon>Clostridia</taxon>
        <taxon>Thermoanaerobacterales</taxon>
        <taxon>Thermoanaerobacteraceae</taxon>
        <taxon>Thermacetogenium</taxon>
    </lineage>
</organism>
<protein>
    <submittedName>
        <fullName evidence="3">CRISPR-associated RAMP superfamily protein</fullName>
    </submittedName>
</protein>
<dbReference type="CDD" id="cd09726">
    <property type="entry name" value="RAMP_I_III"/>
    <property type="match status" value="1"/>
</dbReference>
<dbReference type="PANTHER" id="PTHR35579">
    <property type="entry name" value="CRISPR SYSTEM CMS ENDORIBONUCLEASE CSM3"/>
    <property type="match status" value="1"/>
</dbReference>
<dbReference type="InterPro" id="IPR005537">
    <property type="entry name" value="RAMP_III_fam"/>
</dbReference>
<proteinExistence type="predicted"/>
<evidence type="ECO:0000313" key="4">
    <source>
        <dbReference type="Proteomes" id="UP000053326"/>
    </source>
</evidence>
<keyword evidence="1" id="KW-0051">Antiviral defense</keyword>
<comment type="caution">
    <text evidence="3">The sequence shown here is derived from an EMBL/GenBank/DDBJ whole genome shotgun (WGS) entry which is preliminary data.</text>
</comment>
<dbReference type="PANTHER" id="PTHR35579:SF3">
    <property type="entry name" value="CRISPR SYSTEM CMS ENDORIBONUCLEASE CSM3"/>
    <property type="match status" value="1"/>
</dbReference>
<sequence length="199" mass="21850">MKGARLCIEYRLKLKTPVHIGTGVGGAGFLDSYTYRENGIPIIPGSTIKGRLRAAVRALAGAGMYGEAGICRGSDDCSCLECLIFGRAEYRKGCLCFDDARPVQEEDEHWLGVRSGIGIDRYRRVARDGALYTVETAGGENLVYRGRISGAVPEVYREQVIAVLKDAFAYNYSLGFGKSRGLGWFQTEIMEEKQECSTP</sequence>
<dbReference type="PATRIC" id="fig|85874.4.peg.709"/>
<reference evidence="4" key="1">
    <citation type="journal article" date="2015" name="MBio">
        <title>Genome-Resolved Metagenomic Analysis Reveals Roles for Candidate Phyla and Other Microbial Community Members in Biogeochemical Transformations in Oil Reservoirs.</title>
        <authorList>
            <person name="Hu P."/>
            <person name="Tom L."/>
            <person name="Singh A."/>
            <person name="Thomas B.C."/>
            <person name="Baker B.J."/>
            <person name="Piceno Y.M."/>
            <person name="Andersen G.L."/>
            <person name="Banfield J.F."/>
        </authorList>
    </citation>
    <scope>NUCLEOTIDE SEQUENCE [LARGE SCALE GENOMIC DNA]</scope>
</reference>
<dbReference type="EMBL" id="LGFO01000182">
    <property type="protein sequence ID" value="KUK36033.1"/>
    <property type="molecule type" value="Genomic_DNA"/>
</dbReference>
<gene>
    <name evidence="3" type="ORF">XD66_1259</name>
</gene>
<name>A0A101FFE6_9THEO</name>
<accession>A0A101FFE6</accession>
<feature type="domain" description="CRISPR type III-associated protein" evidence="2">
    <location>
        <begin position="12"/>
        <end position="185"/>
    </location>
</feature>
<dbReference type="GO" id="GO:0051607">
    <property type="term" value="P:defense response to virus"/>
    <property type="evidence" value="ECO:0007669"/>
    <property type="project" value="UniProtKB-KW"/>
</dbReference>
<evidence type="ECO:0000256" key="1">
    <source>
        <dbReference type="ARBA" id="ARBA00023118"/>
    </source>
</evidence>
<evidence type="ECO:0000259" key="2">
    <source>
        <dbReference type="Pfam" id="PF03787"/>
    </source>
</evidence>